<feature type="transmembrane region" description="Helical" evidence="1">
    <location>
        <begin position="7"/>
        <end position="32"/>
    </location>
</feature>
<name>A0A450X2S0_9GAMM</name>
<keyword evidence="1" id="KW-0472">Membrane</keyword>
<protein>
    <submittedName>
        <fullName evidence="2">Uncharacterized protein</fullName>
    </submittedName>
</protein>
<dbReference type="AlphaFoldDB" id="A0A450X2S0"/>
<gene>
    <name evidence="2" type="ORF">BECKMB1821G_GA0114241_100554</name>
</gene>
<keyword evidence="1" id="KW-1133">Transmembrane helix</keyword>
<proteinExistence type="predicted"/>
<dbReference type="EMBL" id="CAADFO010000005">
    <property type="protein sequence ID" value="VFK23614.1"/>
    <property type="molecule type" value="Genomic_DNA"/>
</dbReference>
<sequence length="164" mass="18428">MKSILGVINIFFGFIAGLLGGAAVMLFSHPIVKIINGDNHLLGAKDIPDVIAIANTYIVFTTFIFVLLTIAITGAGIWFARWFGISKDREIRDNMYELSTKLHSDSDLAEKFIKELFSHEEISNKIALIAKDFIDFELNINKTDVSKAEPFFDELTEKRQANNE</sequence>
<accession>A0A450X2S0</accession>
<keyword evidence="1" id="KW-0812">Transmembrane</keyword>
<organism evidence="2">
    <name type="scientific">Candidatus Kentrum sp. MB</name>
    <dbReference type="NCBI Taxonomy" id="2138164"/>
    <lineage>
        <taxon>Bacteria</taxon>
        <taxon>Pseudomonadati</taxon>
        <taxon>Pseudomonadota</taxon>
        <taxon>Gammaproteobacteria</taxon>
        <taxon>Candidatus Kentrum</taxon>
    </lineage>
</organism>
<evidence type="ECO:0000313" key="2">
    <source>
        <dbReference type="EMBL" id="VFK23614.1"/>
    </source>
</evidence>
<evidence type="ECO:0000256" key="1">
    <source>
        <dbReference type="SAM" id="Phobius"/>
    </source>
</evidence>
<feature type="transmembrane region" description="Helical" evidence="1">
    <location>
        <begin position="52"/>
        <end position="80"/>
    </location>
</feature>
<reference evidence="2" key="1">
    <citation type="submission" date="2019-02" db="EMBL/GenBank/DDBJ databases">
        <authorList>
            <person name="Gruber-Vodicka R. H."/>
            <person name="Seah K. B. B."/>
        </authorList>
    </citation>
    <scope>NUCLEOTIDE SEQUENCE</scope>
    <source>
        <strain evidence="2">BECK_BZ197</strain>
    </source>
</reference>